<gene>
    <name evidence="1" type="ORF">WR25_01429</name>
</gene>
<keyword evidence="2" id="KW-1185">Reference proteome</keyword>
<dbReference type="Proteomes" id="UP000218231">
    <property type="component" value="Unassembled WGS sequence"/>
</dbReference>
<name>A0A2A2JP24_9BILA</name>
<reference evidence="1 2" key="1">
    <citation type="journal article" date="2017" name="Curr. Biol.">
        <title>Genome architecture and evolution of a unichromosomal asexual nematode.</title>
        <authorList>
            <person name="Fradin H."/>
            <person name="Zegar C."/>
            <person name="Gutwein M."/>
            <person name="Lucas J."/>
            <person name="Kovtun M."/>
            <person name="Corcoran D."/>
            <person name="Baugh L.R."/>
            <person name="Kiontke K."/>
            <person name="Gunsalus K."/>
            <person name="Fitch D.H."/>
            <person name="Piano F."/>
        </authorList>
    </citation>
    <scope>NUCLEOTIDE SEQUENCE [LARGE SCALE GENOMIC DNA]</scope>
    <source>
        <strain evidence="1">PF1309</strain>
    </source>
</reference>
<dbReference type="EMBL" id="LIAE01010304">
    <property type="protein sequence ID" value="PAV63475.1"/>
    <property type="molecule type" value="Genomic_DNA"/>
</dbReference>
<accession>A0A2A2JP24</accession>
<sequence>MSCSEASTESKQLATLTTMSYTSSIQTTPLYHPPPSYQPMTPLVGTTTASSSLPSLQCTTSFESLNASSSSMLSLPSIATLQKPSSENAMQSFNVREENDFFNNTGEAQKVRSASFGGASSYRELYLNNSGPYIARSWPYYHPTLAPISDTYRKLVYFQQFSISEFPNQMSRISANGIGDLSVSTLNLCAIIYCFSNYYHDTFCQIPVRVCSIPAKNLR</sequence>
<organism evidence="1 2">
    <name type="scientific">Diploscapter pachys</name>
    <dbReference type="NCBI Taxonomy" id="2018661"/>
    <lineage>
        <taxon>Eukaryota</taxon>
        <taxon>Metazoa</taxon>
        <taxon>Ecdysozoa</taxon>
        <taxon>Nematoda</taxon>
        <taxon>Chromadorea</taxon>
        <taxon>Rhabditida</taxon>
        <taxon>Rhabditina</taxon>
        <taxon>Rhabditomorpha</taxon>
        <taxon>Rhabditoidea</taxon>
        <taxon>Rhabditidae</taxon>
        <taxon>Diploscapter</taxon>
    </lineage>
</organism>
<dbReference type="AlphaFoldDB" id="A0A2A2JP24"/>
<comment type="caution">
    <text evidence="1">The sequence shown here is derived from an EMBL/GenBank/DDBJ whole genome shotgun (WGS) entry which is preliminary data.</text>
</comment>
<evidence type="ECO:0000313" key="1">
    <source>
        <dbReference type="EMBL" id="PAV63475.1"/>
    </source>
</evidence>
<evidence type="ECO:0000313" key="2">
    <source>
        <dbReference type="Proteomes" id="UP000218231"/>
    </source>
</evidence>
<protein>
    <submittedName>
        <fullName evidence="1">Uncharacterized protein</fullName>
    </submittedName>
</protein>
<proteinExistence type="predicted"/>